<dbReference type="InterPro" id="IPR016305">
    <property type="entry name" value="Mannose-6-P_Isomerase"/>
</dbReference>
<dbReference type="InterPro" id="IPR011051">
    <property type="entry name" value="RmlC_Cupin_sf"/>
</dbReference>
<dbReference type="InterPro" id="IPR046457">
    <property type="entry name" value="PMI_typeI_cat"/>
</dbReference>
<dbReference type="GO" id="GO:0005829">
    <property type="term" value="C:cytosol"/>
    <property type="evidence" value="ECO:0007669"/>
    <property type="project" value="TreeGrafter"/>
</dbReference>
<comment type="catalytic activity">
    <reaction evidence="1">
        <text>D-mannose 6-phosphate = D-fructose 6-phosphate</text>
        <dbReference type="Rhea" id="RHEA:12356"/>
        <dbReference type="ChEBI" id="CHEBI:58735"/>
        <dbReference type="ChEBI" id="CHEBI:61527"/>
        <dbReference type="EC" id="5.3.1.8"/>
    </reaction>
</comment>
<name>A0A315YWD8_SEDFL</name>
<feature type="binding site" evidence="8">
    <location>
        <position position="101"/>
    </location>
    <ligand>
        <name>Zn(2+)</name>
        <dbReference type="ChEBI" id="CHEBI:29105"/>
    </ligand>
</feature>
<dbReference type="GO" id="GO:0004476">
    <property type="term" value="F:mannose-6-phosphate isomerase activity"/>
    <property type="evidence" value="ECO:0007669"/>
    <property type="project" value="UniProtKB-EC"/>
</dbReference>
<dbReference type="InterPro" id="IPR014710">
    <property type="entry name" value="RmlC-like_jellyroll"/>
</dbReference>
<evidence type="ECO:0000313" key="11">
    <source>
        <dbReference type="Proteomes" id="UP000245535"/>
    </source>
</evidence>
<evidence type="ECO:0000256" key="5">
    <source>
        <dbReference type="ARBA" id="ARBA00022833"/>
    </source>
</evidence>
<keyword evidence="6 10" id="KW-0413">Isomerase</keyword>
<dbReference type="PANTHER" id="PTHR10309">
    <property type="entry name" value="MANNOSE-6-PHOSPHATE ISOMERASE"/>
    <property type="match status" value="1"/>
</dbReference>
<dbReference type="NCBIfam" id="TIGR00218">
    <property type="entry name" value="manA"/>
    <property type="match status" value="1"/>
</dbReference>
<dbReference type="SUPFAM" id="SSF51182">
    <property type="entry name" value="RmlC-like cupins"/>
    <property type="match status" value="1"/>
</dbReference>
<accession>A0A315YWD8</accession>
<dbReference type="PIRSF" id="PIRSF001480">
    <property type="entry name" value="Mannose-6-phosphate_isomerase"/>
    <property type="match status" value="1"/>
</dbReference>
<dbReference type="EC" id="5.3.1.8" evidence="3"/>
<dbReference type="InterPro" id="IPR018050">
    <property type="entry name" value="Pmannose_isomerase-type1_CS"/>
</dbReference>
<evidence type="ECO:0000256" key="8">
    <source>
        <dbReference type="PIRSR" id="PIRSR001480-2"/>
    </source>
</evidence>
<proteinExistence type="inferred from homology"/>
<evidence type="ECO:0000256" key="3">
    <source>
        <dbReference type="ARBA" id="ARBA00011956"/>
    </source>
</evidence>
<evidence type="ECO:0000259" key="9">
    <source>
        <dbReference type="Pfam" id="PF20511"/>
    </source>
</evidence>
<evidence type="ECO:0000256" key="2">
    <source>
        <dbReference type="ARBA" id="ARBA00010772"/>
    </source>
</evidence>
<sequence>MKTYVYPLKGKIQNYAWGGNSFIPQLLDFSAEENTPYAEYWMGAHDKAPSVLSTQNGETNLNDFIQTDANTILGDVIAKRFDNKLPFLFKVLDVKQMLSIQVHPTKEEAVKGFARENEEGIPLSASHRNYKDDNHKPEIMVALTDFWLLHGFRNEQSLREILEIYDVFKPLIPVFESGNYKALYQYVMEMPQEEVDTMLQPLIDHLLPLYEAGKLEKHSPNYWAAKAAVEMSQGNHLDRGIFSIYFYNLVKAKKGEAVFQDAGIPHAYLEGVNMELMANSDNVLRGGLTPKHVDVPELLKHVTFEAVTPNLLEGENISDYERVYKSPAPDFELSRITLPSASTYKSVEKHAAEIIIAIEGDVTVKTDTDEFKIEKGEAFFASADAAYSIDADQESLLFRATAPLN</sequence>
<dbReference type="EMBL" id="QGDO01000011">
    <property type="protein sequence ID" value="PWJ34169.1"/>
    <property type="molecule type" value="Genomic_DNA"/>
</dbReference>
<dbReference type="RefSeq" id="WP_109623001.1">
    <property type="nucleotide sequence ID" value="NZ_QGDO01000011.1"/>
</dbReference>
<dbReference type="Proteomes" id="UP000245535">
    <property type="component" value="Unassembled WGS sequence"/>
</dbReference>
<feature type="active site" evidence="7">
    <location>
        <position position="285"/>
    </location>
</feature>
<dbReference type="PRINTS" id="PR00714">
    <property type="entry name" value="MAN6PISMRASE"/>
</dbReference>
<dbReference type="CDD" id="cd07011">
    <property type="entry name" value="cupin_PMI_type_I_N"/>
    <property type="match status" value="1"/>
</dbReference>
<dbReference type="PANTHER" id="PTHR10309:SF0">
    <property type="entry name" value="MANNOSE-6-PHOSPHATE ISOMERASE"/>
    <property type="match status" value="1"/>
</dbReference>
<feature type="binding site" evidence="8">
    <location>
        <position position="138"/>
    </location>
    <ligand>
        <name>Zn(2+)</name>
        <dbReference type="ChEBI" id="CHEBI:29105"/>
    </ligand>
</feature>
<dbReference type="Gene3D" id="1.10.441.10">
    <property type="entry name" value="Phosphomannose Isomerase, domain 2"/>
    <property type="match status" value="1"/>
</dbReference>
<evidence type="ECO:0000256" key="6">
    <source>
        <dbReference type="ARBA" id="ARBA00023235"/>
    </source>
</evidence>
<comment type="similarity">
    <text evidence="2">Belongs to the mannose-6-phosphate isomerase type 1 family.</text>
</comment>
<dbReference type="AlphaFoldDB" id="A0A315YWD8"/>
<evidence type="ECO:0000256" key="7">
    <source>
        <dbReference type="PIRSR" id="PIRSR001480-1"/>
    </source>
</evidence>
<evidence type="ECO:0000256" key="1">
    <source>
        <dbReference type="ARBA" id="ARBA00000757"/>
    </source>
</evidence>
<organism evidence="10 11">
    <name type="scientific">Sediminitomix flava</name>
    <dbReference type="NCBI Taxonomy" id="379075"/>
    <lineage>
        <taxon>Bacteria</taxon>
        <taxon>Pseudomonadati</taxon>
        <taxon>Bacteroidota</taxon>
        <taxon>Cytophagia</taxon>
        <taxon>Cytophagales</taxon>
        <taxon>Flammeovirgaceae</taxon>
        <taxon>Sediminitomix</taxon>
    </lineage>
</organism>
<dbReference type="GO" id="GO:0008270">
    <property type="term" value="F:zinc ion binding"/>
    <property type="evidence" value="ECO:0007669"/>
    <property type="project" value="InterPro"/>
</dbReference>
<feature type="domain" description="Phosphomannose isomerase type I catalytic" evidence="9">
    <location>
        <begin position="6"/>
        <end position="154"/>
    </location>
</feature>
<dbReference type="OrthoDB" id="9808275at2"/>
<dbReference type="InterPro" id="IPR001250">
    <property type="entry name" value="Man6P_Isoase-1"/>
</dbReference>
<feature type="binding site" evidence="8">
    <location>
        <position position="103"/>
    </location>
    <ligand>
        <name>Zn(2+)</name>
        <dbReference type="ChEBI" id="CHEBI:29105"/>
    </ligand>
</feature>
<dbReference type="Gene3D" id="2.60.120.10">
    <property type="entry name" value="Jelly Rolls"/>
    <property type="match status" value="2"/>
</dbReference>
<comment type="caution">
    <text evidence="10">The sequence shown here is derived from an EMBL/GenBank/DDBJ whole genome shotgun (WGS) entry which is preliminary data.</text>
</comment>
<evidence type="ECO:0000313" key="10">
    <source>
        <dbReference type="EMBL" id="PWJ34169.1"/>
    </source>
</evidence>
<reference evidence="10 11" key="1">
    <citation type="submission" date="2018-03" db="EMBL/GenBank/DDBJ databases">
        <title>Genomic Encyclopedia of Archaeal and Bacterial Type Strains, Phase II (KMG-II): from individual species to whole genera.</title>
        <authorList>
            <person name="Goeker M."/>
        </authorList>
    </citation>
    <scope>NUCLEOTIDE SEQUENCE [LARGE SCALE GENOMIC DNA]</scope>
    <source>
        <strain evidence="10 11">DSM 28229</strain>
    </source>
</reference>
<comment type="cofactor">
    <cofactor evidence="8">
        <name>Zn(2+)</name>
        <dbReference type="ChEBI" id="CHEBI:29105"/>
    </cofactor>
    <text evidence="8">Binds 1 zinc ion per subunit.</text>
</comment>
<keyword evidence="4 8" id="KW-0479">Metal-binding</keyword>
<dbReference type="PROSITE" id="PS00965">
    <property type="entry name" value="PMI_I_1"/>
    <property type="match status" value="1"/>
</dbReference>
<gene>
    <name evidence="10" type="ORF">BC781_11179</name>
</gene>
<dbReference type="GO" id="GO:0009298">
    <property type="term" value="P:GDP-mannose biosynthetic process"/>
    <property type="evidence" value="ECO:0007669"/>
    <property type="project" value="InterPro"/>
</dbReference>
<protein>
    <recommendedName>
        <fullName evidence="3">mannose-6-phosphate isomerase</fullName>
        <ecNumber evidence="3">5.3.1.8</ecNumber>
    </recommendedName>
</protein>
<keyword evidence="5 8" id="KW-0862">Zinc</keyword>
<dbReference type="GO" id="GO:0005975">
    <property type="term" value="P:carbohydrate metabolic process"/>
    <property type="evidence" value="ECO:0007669"/>
    <property type="project" value="InterPro"/>
</dbReference>
<dbReference type="Pfam" id="PF20511">
    <property type="entry name" value="PMI_typeI_cat"/>
    <property type="match status" value="1"/>
</dbReference>
<feature type="binding site" evidence="8">
    <location>
        <position position="266"/>
    </location>
    <ligand>
        <name>Zn(2+)</name>
        <dbReference type="ChEBI" id="CHEBI:29105"/>
    </ligand>
</feature>
<keyword evidence="11" id="KW-1185">Reference proteome</keyword>
<evidence type="ECO:0000256" key="4">
    <source>
        <dbReference type="ARBA" id="ARBA00022723"/>
    </source>
</evidence>